<reference evidence="1" key="1">
    <citation type="journal article" date="2020" name="J. Eukaryot. Microbiol.">
        <title>De novo Sequencing, Assembly and Annotation of the Transcriptome for the Free-Living Testate Amoeba Arcella intermedia.</title>
        <authorList>
            <person name="Ribeiro G.M."/>
            <person name="Porfirio-Sousa A.L."/>
            <person name="Maurer-Alcala X.X."/>
            <person name="Katz L.A."/>
            <person name="Lahr D.J.G."/>
        </authorList>
    </citation>
    <scope>NUCLEOTIDE SEQUENCE</scope>
</reference>
<evidence type="ECO:0008006" key="2">
    <source>
        <dbReference type="Google" id="ProtNLM"/>
    </source>
</evidence>
<sequence>MAYGATKFTKNGMFEVFKKDLENVNLKGKSFLVTGGNAGLGYCACTFFANHGGTVHVVCRSEQKGKEAVQNLIQSSNNPNIHLHICDISEMSQIRHLASQFLDQALPLDVLIHNAGVMLPTRESTSEGLDKVFATNVLSNFLLTNLLIPVLTKSQDPRVILVSSGGALTEDLNFRDVQSQEASHWDGTRAYAVSKRQQIALTEKLSSQYKSTPISFFCMHPGWADTPGLQSSMPDFWKFYKNSLRSPEEGADTIEWLAVSASVDKSMSGEFFRDREVEYKHLPLAGTSYSLNELNSFWQECCKLANWET</sequence>
<protein>
    <recommendedName>
        <fullName evidence="2">Dehydrogenase/reductase SDR family member 12</fullName>
    </recommendedName>
</protein>
<dbReference type="PANTHER" id="PTHR44656:SF7">
    <property type="entry name" value="DEHYDROGENASE_REDUCTASE SDR FAMILY MEMBER 12"/>
    <property type="match status" value="1"/>
</dbReference>
<dbReference type="InterPro" id="IPR036291">
    <property type="entry name" value="NAD(P)-bd_dom_sf"/>
</dbReference>
<dbReference type="AlphaFoldDB" id="A0A6B2LAH7"/>
<dbReference type="SUPFAM" id="SSF51735">
    <property type="entry name" value="NAD(P)-binding Rossmann-fold domains"/>
    <property type="match status" value="1"/>
</dbReference>
<dbReference type="PANTHER" id="PTHR44656">
    <property type="entry name" value="DEHYDROGENASE/REDUCTASE SDR FAMILY MEMBER 12"/>
    <property type="match status" value="1"/>
</dbReference>
<dbReference type="Gene3D" id="3.40.50.720">
    <property type="entry name" value="NAD(P)-binding Rossmann-like Domain"/>
    <property type="match status" value="1"/>
</dbReference>
<dbReference type="InterPro" id="IPR052992">
    <property type="entry name" value="SDR_member_12"/>
</dbReference>
<dbReference type="Pfam" id="PF00106">
    <property type="entry name" value="adh_short"/>
    <property type="match status" value="1"/>
</dbReference>
<dbReference type="InterPro" id="IPR002347">
    <property type="entry name" value="SDR_fam"/>
</dbReference>
<dbReference type="PRINTS" id="PR00081">
    <property type="entry name" value="GDHRDH"/>
</dbReference>
<name>A0A6B2LAH7_9EUKA</name>
<evidence type="ECO:0000313" key="1">
    <source>
        <dbReference type="EMBL" id="NDV34039.1"/>
    </source>
</evidence>
<accession>A0A6B2LAH7</accession>
<organism evidence="1">
    <name type="scientific">Arcella intermedia</name>
    <dbReference type="NCBI Taxonomy" id="1963864"/>
    <lineage>
        <taxon>Eukaryota</taxon>
        <taxon>Amoebozoa</taxon>
        <taxon>Tubulinea</taxon>
        <taxon>Elardia</taxon>
        <taxon>Arcellinida</taxon>
        <taxon>Sphaerothecina</taxon>
        <taxon>Arcellidae</taxon>
        <taxon>Arcella</taxon>
    </lineage>
</organism>
<dbReference type="EMBL" id="GIBP01005070">
    <property type="protein sequence ID" value="NDV34039.1"/>
    <property type="molecule type" value="Transcribed_RNA"/>
</dbReference>
<proteinExistence type="predicted"/>